<dbReference type="Proteomes" id="UP000192578">
    <property type="component" value="Unassembled WGS sequence"/>
</dbReference>
<gene>
    <name evidence="2" type="ORF">BV898_05882</name>
</gene>
<dbReference type="EMBL" id="MTYJ01000033">
    <property type="protein sequence ID" value="OQV20089.1"/>
    <property type="molecule type" value="Genomic_DNA"/>
</dbReference>
<name>A0A1W0WY23_HYPEX</name>
<comment type="caution">
    <text evidence="2">The sequence shown here is derived from an EMBL/GenBank/DDBJ whole genome shotgun (WGS) entry which is preliminary data.</text>
</comment>
<accession>A0A1W0WY23</accession>
<dbReference type="AlphaFoldDB" id="A0A1W0WY23"/>
<keyword evidence="3" id="KW-1185">Reference proteome</keyword>
<organism evidence="2 3">
    <name type="scientific">Hypsibius exemplaris</name>
    <name type="common">Freshwater tardigrade</name>
    <dbReference type="NCBI Taxonomy" id="2072580"/>
    <lineage>
        <taxon>Eukaryota</taxon>
        <taxon>Metazoa</taxon>
        <taxon>Ecdysozoa</taxon>
        <taxon>Tardigrada</taxon>
        <taxon>Eutardigrada</taxon>
        <taxon>Parachela</taxon>
        <taxon>Hypsibioidea</taxon>
        <taxon>Hypsibiidae</taxon>
        <taxon>Hypsibius</taxon>
    </lineage>
</organism>
<sequence>MGSTLSIPPQVAAPPQQQSGSAITTIVTGQTSWSDPATPKSSLFAKMKAAVASDENPDAFTNLLAENEPPPINPLFLKPPPPLGVLNSGPPSLPPFPGGSGGGGPFDPAIFAALLRGQVASFQNNNGNMRMPFNGPPPGFGPRGALPSVVAVVRWWLTHFPASHERWTSWRRRWLSRHGFESARRSAIPGWNVCGDKDGGPNRFTGPDIRLPLLGGFPGGPSRPPFGPNDPRLPMWNGNGNGPPRDGDE</sequence>
<feature type="compositionally biased region" description="Polar residues" evidence="1">
    <location>
        <begin position="19"/>
        <end position="38"/>
    </location>
</feature>
<evidence type="ECO:0000313" key="3">
    <source>
        <dbReference type="Proteomes" id="UP000192578"/>
    </source>
</evidence>
<protein>
    <submittedName>
        <fullName evidence="2">Uncharacterized protein</fullName>
    </submittedName>
</protein>
<reference evidence="3" key="1">
    <citation type="submission" date="2017-01" db="EMBL/GenBank/DDBJ databases">
        <title>Comparative genomics of anhydrobiosis in the tardigrade Hypsibius dujardini.</title>
        <authorList>
            <person name="Yoshida Y."/>
            <person name="Koutsovoulos G."/>
            <person name="Laetsch D."/>
            <person name="Stevens L."/>
            <person name="Kumar S."/>
            <person name="Horikawa D."/>
            <person name="Ishino K."/>
            <person name="Komine S."/>
            <person name="Tomita M."/>
            <person name="Blaxter M."/>
            <person name="Arakawa K."/>
        </authorList>
    </citation>
    <scope>NUCLEOTIDE SEQUENCE [LARGE SCALE GENOMIC DNA]</scope>
    <source>
        <strain evidence="3">Z151</strain>
    </source>
</reference>
<evidence type="ECO:0000313" key="2">
    <source>
        <dbReference type="EMBL" id="OQV20089.1"/>
    </source>
</evidence>
<proteinExistence type="predicted"/>
<feature type="region of interest" description="Disordered" evidence="1">
    <location>
        <begin position="214"/>
        <end position="249"/>
    </location>
</feature>
<evidence type="ECO:0000256" key="1">
    <source>
        <dbReference type="SAM" id="MobiDB-lite"/>
    </source>
</evidence>
<feature type="region of interest" description="Disordered" evidence="1">
    <location>
        <begin position="1"/>
        <end position="38"/>
    </location>
</feature>
<feature type="compositionally biased region" description="Low complexity" evidence="1">
    <location>
        <begin position="8"/>
        <end position="18"/>
    </location>
</feature>